<dbReference type="AlphaFoldDB" id="A0A1Z5RMD5"/>
<dbReference type="Proteomes" id="UP000000768">
    <property type="component" value="Chromosome 4"/>
</dbReference>
<dbReference type="EMBL" id="CM000763">
    <property type="protein sequence ID" value="OQU84893.1"/>
    <property type="molecule type" value="Genomic_DNA"/>
</dbReference>
<feature type="signal peptide" evidence="1">
    <location>
        <begin position="1"/>
        <end position="18"/>
    </location>
</feature>
<dbReference type="InParanoid" id="A0A1Z5RMD5"/>
<gene>
    <name evidence="2" type="ORF">SORBI_3004G138350</name>
</gene>
<keyword evidence="1" id="KW-0732">Signal</keyword>
<evidence type="ECO:0000256" key="1">
    <source>
        <dbReference type="SAM" id="SignalP"/>
    </source>
</evidence>
<proteinExistence type="predicted"/>
<evidence type="ECO:0000313" key="2">
    <source>
        <dbReference type="EMBL" id="OQU84893.1"/>
    </source>
</evidence>
<reference evidence="2 3" key="1">
    <citation type="journal article" date="2009" name="Nature">
        <title>The Sorghum bicolor genome and the diversification of grasses.</title>
        <authorList>
            <person name="Paterson A.H."/>
            <person name="Bowers J.E."/>
            <person name="Bruggmann R."/>
            <person name="Dubchak I."/>
            <person name="Grimwood J."/>
            <person name="Gundlach H."/>
            <person name="Haberer G."/>
            <person name="Hellsten U."/>
            <person name="Mitros T."/>
            <person name="Poliakov A."/>
            <person name="Schmutz J."/>
            <person name="Spannagl M."/>
            <person name="Tang H."/>
            <person name="Wang X."/>
            <person name="Wicker T."/>
            <person name="Bharti A.K."/>
            <person name="Chapman J."/>
            <person name="Feltus F.A."/>
            <person name="Gowik U."/>
            <person name="Grigoriev I.V."/>
            <person name="Lyons E."/>
            <person name="Maher C.A."/>
            <person name="Martis M."/>
            <person name="Narechania A."/>
            <person name="Otillar R.P."/>
            <person name="Penning B.W."/>
            <person name="Salamov A.A."/>
            <person name="Wang Y."/>
            <person name="Zhang L."/>
            <person name="Carpita N.C."/>
            <person name="Freeling M."/>
            <person name="Gingle A.R."/>
            <person name="Hash C.T."/>
            <person name="Keller B."/>
            <person name="Klein P."/>
            <person name="Kresovich S."/>
            <person name="McCann M.C."/>
            <person name="Ming R."/>
            <person name="Peterson D.G."/>
            <person name="Mehboob-ur-Rahman"/>
            <person name="Ware D."/>
            <person name="Westhoff P."/>
            <person name="Mayer K.F."/>
            <person name="Messing J."/>
            <person name="Rokhsar D.S."/>
        </authorList>
    </citation>
    <scope>NUCLEOTIDE SEQUENCE [LARGE SCALE GENOMIC DNA]</scope>
    <source>
        <strain evidence="3">cv. BTx623</strain>
    </source>
</reference>
<name>A0A1Z5RMD5_SORBI</name>
<sequence length="138" mass="14880">MIHCCPLGDKLMFLYACALSVFHDLPEMGRVCVTDRHGKGAVWRRCHAATTRPPWSPSPPPRRPPCQVGQGVIASSASLVPPARQPGTPLSFGRVLEGQPLLCTTSLHHRPLATDLQLLAALPATESSPGHRIQCSFS</sequence>
<dbReference type="Gramene" id="OQU84893">
    <property type="protein sequence ID" value="OQU84893"/>
    <property type="gene ID" value="SORBI_3004G138350"/>
</dbReference>
<feature type="chain" id="PRO_5012848674" evidence="1">
    <location>
        <begin position="19"/>
        <end position="138"/>
    </location>
</feature>
<organism evidence="2 3">
    <name type="scientific">Sorghum bicolor</name>
    <name type="common">Sorghum</name>
    <name type="synonym">Sorghum vulgare</name>
    <dbReference type="NCBI Taxonomy" id="4558"/>
    <lineage>
        <taxon>Eukaryota</taxon>
        <taxon>Viridiplantae</taxon>
        <taxon>Streptophyta</taxon>
        <taxon>Embryophyta</taxon>
        <taxon>Tracheophyta</taxon>
        <taxon>Spermatophyta</taxon>
        <taxon>Magnoliopsida</taxon>
        <taxon>Liliopsida</taxon>
        <taxon>Poales</taxon>
        <taxon>Poaceae</taxon>
        <taxon>PACMAD clade</taxon>
        <taxon>Panicoideae</taxon>
        <taxon>Andropogonodae</taxon>
        <taxon>Andropogoneae</taxon>
        <taxon>Sorghinae</taxon>
        <taxon>Sorghum</taxon>
    </lineage>
</organism>
<evidence type="ECO:0000313" key="3">
    <source>
        <dbReference type="Proteomes" id="UP000000768"/>
    </source>
</evidence>
<accession>A0A1Z5RMD5</accession>
<keyword evidence="3" id="KW-1185">Reference proteome</keyword>
<reference evidence="3" key="2">
    <citation type="journal article" date="2018" name="Plant J.">
        <title>The Sorghum bicolor reference genome: improved assembly, gene annotations, a transcriptome atlas, and signatures of genome organization.</title>
        <authorList>
            <person name="McCormick R.F."/>
            <person name="Truong S.K."/>
            <person name="Sreedasyam A."/>
            <person name="Jenkins J."/>
            <person name="Shu S."/>
            <person name="Sims D."/>
            <person name="Kennedy M."/>
            <person name="Amirebrahimi M."/>
            <person name="Weers B.D."/>
            <person name="McKinley B."/>
            <person name="Mattison A."/>
            <person name="Morishige D.T."/>
            <person name="Grimwood J."/>
            <person name="Schmutz J."/>
            <person name="Mullet J.E."/>
        </authorList>
    </citation>
    <scope>NUCLEOTIDE SEQUENCE [LARGE SCALE GENOMIC DNA]</scope>
    <source>
        <strain evidence="3">cv. BTx623</strain>
    </source>
</reference>
<protein>
    <submittedName>
        <fullName evidence="2">Uncharacterized protein</fullName>
    </submittedName>
</protein>